<dbReference type="eggNOG" id="COG2885">
    <property type="taxonomic scope" value="Bacteria"/>
</dbReference>
<organism evidence="1 2">
    <name type="scientific">Porphyromonas uenonis 60-3</name>
    <dbReference type="NCBI Taxonomy" id="596327"/>
    <lineage>
        <taxon>Bacteria</taxon>
        <taxon>Pseudomonadati</taxon>
        <taxon>Bacteroidota</taxon>
        <taxon>Bacteroidia</taxon>
        <taxon>Bacteroidales</taxon>
        <taxon>Porphyromonadaceae</taxon>
        <taxon>Porphyromonas</taxon>
    </lineage>
</organism>
<evidence type="ECO:0000313" key="1">
    <source>
        <dbReference type="EMBL" id="EEK17236.1"/>
    </source>
</evidence>
<evidence type="ECO:0000313" key="2">
    <source>
        <dbReference type="Proteomes" id="UP000003303"/>
    </source>
</evidence>
<dbReference type="Proteomes" id="UP000003303">
    <property type="component" value="Unassembled WGS sequence"/>
</dbReference>
<dbReference type="STRING" id="596327.PORUE0001_1160"/>
<dbReference type="InterPro" id="IPR021958">
    <property type="entry name" value="DUF3575"/>
</dbReference>
<keyword evidence="2" id="KW-1185">Reference proteome</keyword>
<reference evidence="1 2" key="1">
    <citation type="submission" date="2009-04" db="EMBL/GenBank/DDBJ databases">
        <authorList>
            <person name="Sebastian Y."/>
            <person name="Madupu R."/>
            <person name="Durkin A.S."/>
            <person name="Torralba M."/>
            <person name="Methe B."/>
            <person name="Sutton G.G."/>
            <person name="Strausberg R.L."/>
            <person name="Nelson K.E."/>
        </authorList>
    </citation>
    <scope>NUCLEOTIDE SEQUENCE [LARGE SCALE GENOMIC DNA]</scope>
    <source>
        <strain evidence="1 2">60-3</strain>
    </source>
</reference>
<comment type="caution">
    <text evidence="1">The sequence shown here is derived from an EMBL/GenBank/DDBJ whole genome shotgun (WGS) entry which is preliminary data.</text>
</comment>
<dbReference type="OrthoDB" id="1060107at2"/>
<name>C2MAM6_9PORP</name>
<dbReference type="RefSeq" id="WP_007364991.1">
    <property type="nucleotide sequence ID" value="NZ_ACLR01000111.1"/>
</dbReference>
<dbReference type="AlphaFoldDB" id="C2MAM6"/>
<gene>
    <name evidence="1" type="ORF">PORUE0001_1160</name>
</gene>
<sequence length="203" mass="23051">MIRKIVITIALVLTFGLAATAQRVALKHNFAYDALLTPNLSLEFAMGNKFTFDTQFGWNSFVFNLDASKPNYSTTKWAHWMAQPELRYWFCDVFNGWFLGLHGHVGQMNVGGVNIPYPLILENKESVMKDHRYQGWFYGGGLSVGYQWVLSTRSSLEFSLGAGYARILYDKFPCTRCGTKVDEGKANYVGPTKATISYVFFFK</sequence>
<accession>C2MAM6</accession>
<protein>
    <recommendedName>
        <fullName evidence="3">DUF3575 domain-containing protein</fullName>
    </recommendedName>
</protein>
<evidence type="ECO:0008006" key="3">
    <source>
        <dbReference type="Google" id="ProtNLM"/>
    </source>
</evidence>
<dbReference type="EMBL" id="ACLR01000111">
    <property type="protein sequence ID" value="EEK17236.1"/>
    <property type="molecule type" value="Genomic_DNA"/>
</dbReference>
<dbReference type="Pfam" id="PF12099">
    <property type="entry name" value="DUF3575"/>
    <property type="match status" value="1"/>
</dbReference>
<proteinExistence type="predicted"/>